<evidence type="ECO:0000256" key="3">
    <source>
        <dbReference type="ARBA" id="ARBA00014604"/>
    </source>
</evidence>
<dbReference type="PANTHER" id="PTHR13603:SF1">
    <property type="entry name" value="TRANSMEMBRANE PROTEIN 186"/>
    <property type="match status" value="1"/>
</dbReference>
<keyword evidence="7" id="KW-0496">Mitochondrion</keyword>
<dbReference type="PANTHER" id="PTHR13603">
    <property type="entry name" value="TRANSMEMBRANE PROTEIN 186"/>
    <property type="match status" value="1"/>
</dbReference>
<evidence type="ECO:0000256" key="1">
    <source>
        <dbReference type="ARBA" id="ARBA00004448"/>
    </source>
</evidence>
<protein>
    <recommendedName>
        <fullName evidence="3">Transmembrane protein 186</fullName>
    </recommendedName>
</protein>
<keyword evidence="8 9" id="KW-0472">Membrane</keyword>
<name>A0A8B6H6T0_MYTGA</name>
<evidence type="ECO:0000256" key="5">
    <source>
        <dbReference type="ARBA" id="ARBA00022792"/>
    </source>
</evidence>
<feature type="transmembrane region" description="Helical" evidence="9">
    <location>
        <begin position="105"/>
        <end position="123"/>
    </location>
</feature>
<accession>A0A8B6H6T0</accession>
<proteinExistence type="inferred from homology"/>
<evidence type="ECO:0000256" key="6">
    <source>
        <dbReference type="ARBA" id="ARBA00022989"/>
    </source>
</evidence>
<comment type="caution">
    <text evidence="10">The sequence shown here is derived from an EMBL/GenBank/DDBJ whole genome shotgun (WGS) entry which is preliminary data.</text>
</comment>
<evidence type="ECO:0000313" key="11">
    <source>
        <dbReference type="Proteomes" id="UP000596742"/>
    </source>
</evidence>
<feature type="transmembrane region" description="Helical" evidence="9">
    <location>
        <begin position="129"/>
        <end position="149"/>
    </location>
</feature>
<dbReference type="GO" id="GO:0005743">
    <property type="term" value="C:mitochondrial inner membrane"/>
    <property type="evidence" value="ECO:0007669"/>
    <property type="project" value="UniProtKB-SubCell"/>
</dbReference>
<gene>
    <name evidence="10" type="ORF">MGAL_10B055578</name>
</gene>
<comment type="subcellular location">
    <subcellularLocation>
        <location evidence="1">Mitochondrion inner membrane</location>
        <topology evidence="1">Multi-pass membrane protein</topology>
    </subcellularLocation>
</comment>
<evidence type="ECO:0000256" key="9">
    <source>
        <dbReference type="SAM" id="Phobius"/>
    </source>
</evidence>
<dbReference type="OrthoDB" id="6147888at2759"/>
<sequence>MNVWSSGTFARSAVLTKQWRNVVIKRCMSSPCIKRNSGKVLFTNKLNRLTYFPSRWYPSSEYPETFDPFKKKKPEFDPNIAKRKYKTIYFFKPIKVAKILSMLKIYQTGFTFALVPYSLFMFHSQLADFNVIAACVGLSISATVSLYYISMYIQNITGIIGVNEDMTKVMISHLNFWGKREDQIFKREEIVPFSDSGEDVKSDIYKLITFFSNDQKFYLFVNRGEVVDREKFEDIFGNLI</sequence>
<keyword evidence="6 9" id="KW-1133">Transmembrane helix</keyword>
<dbReference type="EMBL" id="UYJE01009655">
    <property type="protein sequence ID" value="VDI75337.1"/>
    <property type="molecule type" value="Genomic_DNA"/>
</dbReference>
<keyword evidence="11" id="KW-1185">Reference proteome</keyword>
<evidence type="ECO:0000313" key="10">
    <source>
        <dbReference type="EMBL" id="VDI75337.1"/>
    </source>
</evidence>
<organism evidence="10 11">
    <name type="scientific">Mytilus galloprovincialis</name>
    <name type="common">Mediterranean mussel</name>
    <dbReference type="NCBI Taxonomy" id="29158"/>
    <lineage>
        <taxon>Eukaryota</taxon>
        <taxon>Metazoa</taxon>
        <taxon>Spiralia</taxon>
        <taxon>Lophotrochozoa</taxon>
        <taxon>Mollusca</taxon>
        <taxon>Bivalvia</taxon>
        <taxon>Autobranchia</taxon>
        <taxon>Pteriomorphia</taxon>
        <taxon>Mytilida</taxon>
        <taxon>Mytiloidea</taxon>
        <taxon>Mytilidae</taxon>
        <taxon>Mytilinae</taxon>
        <taxon>Mytilus</taxon>
    </lineage>
</organism>
<keyword evidence="5" id="KW-0999">Mitochondrion inner membrane</keyword>
<dbReference type="InterPro" id="IPR026571">
    <property type="entry name" value="Tmem186"/>
</dbReference>
<evidence type="ECO:0000256" key="4">
    <source>
        <dbReference type="ARBA" id="ARBA00022692"/>
    </source>
</evidence>
<keyword evidence="4 9" id="KW-0812">Transmembrane</keyword>
<reference evidence="10" key="1">
    <citation type="submission" date="2018-11" db="EMBL/GenBank/DDBJ databases">
        <authorList>
            <person name="Alioto T."/>
            <person name="Alioto T."/>
        </authorList>
    </citation>
    <scope>NUCLEOTIDE SEQUENCE</scope>
</reference>
<evidence type="ECO:0000256" key="8">
    <source>
        <dbReference type="ARBA" id="ARBA00023136"/>
    </source>
</evidence>
<evidence type="ECO:0000256" key="7">
    <source>
        <dbReference type="ARBA" id="ARBA00023128"/>
    </source>
</evidence>
<evidence type="ECO:0000256" key="2">
    <source>
        <dbReference type="ARBA" id="ARBA00007020"/>
    </source>
</evidence>
<dbReference type="Proteomes" id="UP000596742">
    <property type="component" value="Unassembled WGS sequence"/>
</dbReference>
<comment type="similarity">
    <text evidence="2">Belongs to the TMEM186 family.</text>
</comment>
<dbReference type="AlphaFoldDB" id="A0A8B6H6T0"/>